<keyword evidence="13" id="KW-0695">RNA-directed DNA polymerase</keyword>
<feature type="domain" description="Integrase catalytic" evidence="12">
    <location>
        <begin position="3532"/>
        <end position="3693"/>
    </location>
</feature>
<dbReference type="Pfam" id="PF13976">
    <property type="entry name" value="gag_pre-integrs"/>
    <property type="match status" value="1"/>
</dbReference>
<dbReference type="CDD" id="cd00303">
    <property type="entry name" value="retropepsin_like"/>
    <property type="match status" value="1"/>
</dbReference>
<gene>
    <name evidence="13" type="ORF">Tci_051220</name>
</gene>
<evidence type="ECO:0000259" key="12">
    <source>
        <dbReference type="PROSITE" id="PS50994"/>
    </source>
</evidence>
<dbReference type="InterPro" id="IPR002156">
    <property type="entry name" value="RNaseH_domain"/>
</dbReference>
<dbReference type="GO" id="GO:0004190">
    <property type="term" value="F:aspartic-type endopeptidase activity"/>
    <property type="evidence" value="ECO:0007669"/>
    <property type="project" value="UniProtKB-KW"/>
</dbReference>
<dbReference type="SUPFAM" id="SSF57756">
    <property type="entry name" value="Retrovirus zinc finger-like domains"/>
    <property type="match status" value="1"/>
</dbReference>
<dbReference type="PANTHER" id="PTHR37984">
    <property type="entry name" value="PROTEIN CBG26694"/>
    <property type="match status" value="1"/>
</dbReference>
<evidence type="ECO:0000259" key="11">
    <source>
        <dbReference type="PROSITE" id="PS50158"/>
    </source>
</evidence>
<dbReference type="InterPro" id="IPR025724">
    <property type="entry name" value="GAG-pre-integrase_dom"/>
</dbReference>
<evidence type="ECO:0000256" key="4">
    <source>
        <dbReference type="ARBA" id="ARBA00022722"/>
    </source>
</evidence>
<accession>A0A6L2N299</accession>
<dbReference type="InterPro" id="IPR050951">
    <property type="entry name" value="Retrovirus_Pol_polyprotein"/>
</dbReference>
<dbReference type="InterPro" id="IPR001878">
    <property type="entry name" value="Znf_CCHC"/>
</dbReference>
<keyword evidence="7" id="KW-0238">DNA-binding</keyword>
<proteinExistence type="predicted"/>
<dbReference type="Gene3D" id="3.10.10.10">
    <property type="entry name" value="HIV Type 1 Reverse Transcriptase, subunit A, domain 1"/>
    <property type="match status" value="2"/>
</dbReference>
<dbReference type="PANTHER" id="PTHR37984:SF5">
    <property type="entry name" value="PROTEIN NYNRIN-LIKE"/>
    <property type="match status" value="1"/>
</dbReference>
<keyword evidence="6" id="KW-0378">Hydrolase</keyword>
<reference evidence="13" key="1">
    <citation type="journal article" date="2019" name="Sci. Rep.">
        <title>Draft genome of Tanacetum cinerariifolium, the natural source of mosquito coil.</title>
        <authorList>
            <person name="Yamashiro T."/>
            <person name="Shiraishi A."/>
            <person name="Satake H."/>
            <person name="Nakayama K."/>
        </authorList>
    </citation>
    <scope>NUCLEOTIDE SEQUENCE</scope>
</reference>
<dbReference type="InterPro" id="IPR054722">
    <property type="entry name" value="PolX-like_BBD"/>
</dbReference>
<dbReference type="GO" id="GO:0008270">
    <property type="term" value="F:zinc ion binding"/>
    <property type="evidence" value="ECO:0007669"/>
    <property type="project" value="UniProtKB-KW"/>
</dbReference>
<feature type="compositionally biased region" description="Basic and acidic residues" evidence="10">
    <location>
        <begin position="972"/>
        <end position="984"/>
    </location>
</feature>
<evidence type="ECO:0000256" key="2">
    <source>
        <dbReference type="ARBA" id="ARBA00022679"/>
    </source>
</evidence>
<keyword evidence="2" id="KW-0808">Transferase</keyword>
<feature type="compositionally biased region" description="Basic and acidic residues" evidence="10">
    <location>
        <begin position="2002"/>
        <end position="2019"/>
    </location>
</feature>
<protein>
    <submittedName>
        <fullName evidence="13">Reverse transcriptase domain-containing protein</fullName>
    </submittedName>
</protein>
<dbReference type="Pfam" id="PF22936">
    <property type="entry name" value="Pol_BBD"/>
    <property type="match status" value="1"/>
</dbReference>
<dbReference type="EMBL" id="BKCJ010007831">
    <property type="protein sequence ID" value="GEU79242.1"/>
    <property type="molecule type" value="Genomic_DNA"/>
</dbReference>
<dbReference type="Gene3D" id="4.10.60.10">
    <property type="entry name" value="Zinc finger, CCHC-type"/>
    <property type="match status" value="1"/>
</dbReference>
<dbReference type="FunFam" id="3.30.70.270:FF:000020">
    <property type="entry name" value="Transposon Tf2-6 polyprotein-like Protein"/>
    <property type="match status" value="1"/>
</dbReference>
<dbReference type="PROSITE" id="PS50994">
    <property type="entry name" value="INTEGRASE"/>
    <property type="match status" value="1"/>
</dbReference>
<keyword evidence="9" id="KW-0863">Zinc-finger</keyword>
<dbReference type="InterPro" id="IPR043128">
    <property type="entry name" value="Rev_trsase/Diguanyl_cyclase"/>
</dbReference>
<dbReference type="Gene3D" id="3.30.70.270">
    <property type="match status" value="1"/>
</dbReference>
<dbReference type="GO" id="GO:0003964">
    <property type="term" value="F:RNA-directed DNA polymerase activity"/>
    <property type="evidence" value="ECO:0007669"/>
    <property type="project" value="UniProtKB-KW"/>
</dbReference>
<keyword evidence="3" id="KW-0548">Nucleotidyltransferase</keyword>
<dbReference type="InterPro" id="IPR036875">
    <property type="entry name" value="Znf_CCHC_sf"/>
</dbReference>
<comment type="caution">
    <text evidence="13">The sequence shown here is derived from an EMBL/GenBank/DDBJ whole genome shotgun (WGS) entry which is preliminary data.</text>
</comment>
<dbReference type="GO" id="GO:0003677">
    <property type="term" value="F:DNA binding"/>
    <property type="evidence" value="ECO:0007669"/>
    <property type="project" value="UniProtKB-KW"/>
</dbReference>
<dbReference type="Pfam" id="PF07727">
    <property type="entry name" value="RVT_2"/>
    <property type="match status" value="1"/>
</dbReference>
<name>A0A6L2N299_TANCI</name>
<dbReference type="Pfam" id="PF00098">
    <property type="entry name" value="zf-CCHC"/>
    <property type="match status" value="1"/>
</dbReference>
<evidence type="ECO:0000256" key="1">
    <source>
        <dbReference type="ARBA" id="ARBA00022670"/>
    </source>
</evidence>
<keyword evidence="5" id="KW-0064">Aspartyl protease</keyword>
<evidence type="ECO:0000256" key="5">
    <source>
        <dbReference type="ARBA" id="ARBA00022750"/>
    </source>
</evidence>
<keyword evidence="9" id="KW-0479">Metal-binding</keyword>
<organism evidence="13">
    <name type="scientific">Tanacetum cinerariifolium</name>
    <name type="common">Dalmatian daisy</name>
    <name type="synonym">Chrysanthemum cinerariifolium</name>
    <dbReference type="NCBI Taxonomy" id="118510"/>
    <lineage>
        <taxon>Eukaryota</taxon>
        <taxon>Viridiplantae</taxon>
        <taxon>Streptophyta</taxon>
        <taxon>Embryophyta</taxon>
        <taxon>Tracheophyta</taxon>
        <taxon>Spermatophyta</taxon>
        <taxon>Magnoliopsida</taxon>
        <taxon>eudicotyledons</taxon>
        <taxon>Gunneridae</taxon>
        <taxon>Pentapetalae</taxon>
        <taxon>asterids</taxon>
        <taxon>campanulids</taxon>
        <taxon>Asterales</taxon>
        <taxon>Asteraceae</taxon>
        <taxon>Asteroideae</taxon>
        <taxon>Anthemideae</taxon>
        <taxon>Anthemidinae</taxon>
        <taxon>Tanacetum</taxon>
    </lineage>
</organism>
<feature type="region of interest" description="Disordered" evidence="10">
    <location>
        <begin position="2189"/>
        <end position="2209"/>
    </location>
</feature>
<feature type="region of interest" description="Disordered" evidence="10">
    <location>
        <begin position="972"/>
        <end position="992"/>
    </location>
</feature>
<sequence length="3821" mass="432224">MFLAYFMQQKKYIKDPVEIHNIKQKDEETIDDFMERFKVKTGRMKGAPKCMQISEFMHGVNNSELTKRPNEHVPKTMKEMMITTTAFIPREVVAASKKKRHTSWKAQDQSKSQTLEKSNKICDFHNDKGHSTDECMQLKKQIKELVRAGKLSHLIKEIKHGRDQSKTGKKETPIKDKPTAIYMIQSWQRMTRQQVTQSFKWLKEITFPPLTASSGVEGPLVIEAEMGGHMIYRMYVDGGSSVEILYEHCVNLLRPKIKNQMVPATTSLTGFSGETIWPLGQLRLLVTIGDADHSTRAWMNFMIVRSLLPYNGIIGRPRIREIQAIPSTAHGMLKFPVEEGIVTIRSTILIPVECTSVITSSAISKEEGIRPENFKVTLHPDFLDQEVAIEGTLSVKGRIELCSILKKKLDIFAWQPSDMTGVQRLVAEHQLNIQEGYSPVRQKKRGQAPKRAKAIQAEVQKLVEAGIMREVYYHFWLSNPVMEKKHDGSWRMCVDFTDLNKAEHNITYRPRTLVKGQILADFLTEMPDENPPAALVVETQQVSWTLFTDGSSRVDGSGAGLILTSPEELSTDLAKITKKQSKPAKIEREIEKIAQKPDSKIFLRSNRKRVPNIVEPEIRTIEEIVPMADCTMEELLQAPTEGYGEAIVIPEILAENFKIKTNLLQLVQTNKFHGSERDNPHTYISNFKRMTSTLKYRDVPNDAIKLMLFSYSLEGAARIWDSTSRTDDRIDKLADQISNLVEIVNKQVITPATAKAIKKTCVICGGAHAYYDCIATDSNQPSVCVATGTYNQVSLLNQASHQIPPPSFALVQNNLNRYNQNQGHGNNFNRGNNFQNNQGYHAPVNNALNFQNQGFQNQPFQVPNNQIQPGIPNELSSYMKSNEIMIKSMQNQINVLRGDFNKQEENLRRNLNNDIRSILGSFFQNQALTSGTFPSNIVLNPKGEMKAVTTRSGLAYEGPPIPTNSPLEKVVERDTEENTDKEHSNCQGSTAHVQPPVVPISILKPDVLRTQPKPTILYPSRLNDQKLREKAMNQMEKFFQIFHDLHFDISFADALLLMPKFALTIRSLLTSKDKLFELEKVTLNENCSAMLLKEFLEKLRDPGKFLIPCDLPGIDVCHALSDLGASINLMPLSIWKKLSLPELNPARMTLELADRSITRPKGVAEDVFIKVGKFHFSTDFVVIDFEADPRVPLILGRSFLRTGRALIDVYEKEITLRVNDESVTFKLNQTMRYSSTYDDNSMKRVNVIDIACEEFVQDESIVKSSLPTLTPFEESDLFLEEIEDFLNNESIPTGIEDSLYDPEGDILYPEKLLNEDPFKLLPMDLKQAEETKAKSSIEEPPELELKELPSHLEYAFLEDTDKLPVIIANDLKDVEKEALIKVLKSHKWGIAWRIFDIKGIDPRFCTYKILMEEDYKPAVQSQRRVNPKIHDVIKKEVIKLLDADMIYPIPDSPWVSPIHYVPKKGGMTVAANENNELTPTTLVTGWRVCIDYKKLNDATRKDHFSLPFMDQMLERLARNEFYCLLDGFSREGIVLGHKILKSGIEVDRAKVDVIAKLSHPTTVKGVRSFLGHAGFYRRFIQDFSKIARPMTHLLKKETPFVFYKECSDAFNALKKKLTEASILVVPDWNLHFELMCDASDFAIGALLELMLPWSLKKNTKCVNAAGEELSAVKHKLMLLDTAAESRVNTSKAIWRTLLKKTSFLHSTLTFSVSMDSLSPWVISAAKLPILNPKFDLWKTRIEQYFLMTDYSLWEAILNGDFTVPTRIVEGVVQPVAPTTAEQKLARKNELKARGALLMALPDKHQLKFNSHKDVKTLMETIEKRFGLDQIHDRLQKLVSQLEIHRVSLSQEDVNLKFLRSLPSDLKTHTLIWRKKADLEDKSLDDFTTDSVIAVVNVSDVGSKMLASPLPNVDSLSNAVIYSFFASQSTSPQLDNENLKQIDVDDLEEIDLRWQMAMLTMQARRFLQKTGKNLGANGTASMGFDMSKVECYNCHRKGHFARECRSPKDPRRSGTTEPQKRSVPVETSTSNALVSQCDGIESDDWSYQAKEVPANFALMAFSSSSSSDNETGLESVEARLLVYKKNESVFKKNIKMLNIEVQLRDTALATLRQKLETTEKERDDLNLNLENWPPSNLYDRFVPSVGYHVVPPPYTRTFMPPKPDLVFHTPPSDKTEHLAFNVQTQAPKDVPSFARSSEPVKSPRHPGQSLQATIPAVATVPVSSKTLYRGTSRNKKACFVCKSVDHLIKECDFHIRKLAQRTYASRDTHKQYASLNHSKSYTHMVPAVTLPQPKSVLNTDARPGNLQQALRAKGVIDSRCSRHMTRNMSYLSDFEELNGGYVAFGGNPKGGKITGKCKIKTGKLDFDDVYFVKELKFNLFSVSQMCDKKNSVLFTDTECLILSPDFKLPAESQVLLKIPRENNMYNVNLKNIIPSRDLTCLFAKATLDESNLWYRRLGHVNFKTINKLVKGNLVRGLPIKVFENDNSYVACKKDKQHRASCKSKPAEAVNTAYYVQNRVLVTKPHNKTPYELLHGRLPSVGFMRPFGCPVTILNSLDHIGTGPAWLFDIDSLSGTMNYHPVSAKNQSNTSAGFQDTEKAGEEVAQTYVLFLVWSAGFTNPHNKDKDALVDGKEHDIENKDKGKSHVESVTRYRDLDTEFKECTNNSSNKVNVASSTVLTVGQNYTNNSNTVSAADMPNLEDLTYSDGEDVVGAEADINNLESVIPVSPIPTTRIHKYHPISQIIGDLSSTTQTRSMARAVKDQGRLSQMFDKDFHICMFACFLLQEEPKKVHQALKDPSWIEAMQEELLQFKMQKAWILVDLPYGKRDIGTKWVYRNKKDERGIVIRNKARLVAQGHTQEEGIDNEEVFAPVARIEAIRLFLAYVSFKGFLVYQMDVKSAFLYGTIKEEVYVCQPPGFEDPDHPDKVYKVVKALYGLHQAPTAWYETLATYLLENGFQRGTIDQTLFIKKQKGDILLVKQKKDGIFISQDKYVAKILRKFRLTEGKSASTPIDAEKPLLKDSDGEDIDVHTYRLISWQCKKQTAVATSSTKAEYVAAVSGCAQVLWIQNQLLDYGVFNSPMLHVLRVEMVINSPRMISKNCLVQKQTALGKDISNPLMADNLPKISTDITRLQALVDRKKVVISEAVIRDVLQLDDAEGVDCLSNEEIFTGLARMGYEKPSTKLTFYKTFFLSQWKKFNFSKYIFDSLVKNVDSSSKFYTYPRVGKGFSGVETPLFEGMLVVRENVVEGTVEEQIQDDAVDAPEDVFAAVLEGVHVGTSQRIETSDDMEDVSNQGRMINELDKDEGIELIDEQVKDIAEVEGRQAEKQAEKQAEIYQIDLDHSLKVLSMQEDEPEVQEAVEVVTTAKLITEVVTAASTQLSAASAIILAVKPNVPAATPTVVPFAASNNEAEYEALIAGLRIAAQMGVQNIHVSVDSKLVANQVLGTYIANEENMIKYLDKVKSLVLVEILKEKSIKEKEVTTVEEEDGLTWMTPITEYLKEGTLPSDRKEARKLRIRAEYVIREIHEGSCSMHVGPRSVMAKAIRLGYYWPTMHRDARDMILAMDYFTKWIEAKAVATITGSHVKKIVWDNIMCRFGLLGEIVSDNGKQFSDNPFKDWCNKLNITQRFTSVKHPQSNGLVERANQSLGEGIKARLGEGNTNWVEELLHVPWAHRTMIKSSHEDTPFSLTYETEAVIRAEIRMLTYRTAAMDVIYNDEELRLNLDLLEEGRERAAIREAKFKLKMTKYYNARVHGVTFRPGDFVYRSNDASHVVAGGKLGPKWEGPYEVTEALGDVAYKLRSTDRTVLPRTWNIANLKRCYL</sequence>
<evidence type="ECO:0000256" key="8">
    <source>
        <dbReference type="ARBA" id="ARBA00023268"/>
    </source>
</evidence>
<evidence type="ECO:0000313" key="13">
    <source>
        <dbReference type="EMBL" id="GEU79242.1"/>
    </source>
</evidence>
<dbReference type="GO" id="GO:0004523">
    <property type="term" value="F:RNA-DNA hybrid ribonuclease activity"/>
    <property type="evidence" value="ECO:0007669"/>
    <property type="project" value="InterPro"/>
</dbReference>
<keyword evidence="1" id="KW-0645">Protease</keyword>
<evidence type="ECO:0000256" key="7">
    <source>
        <dbReference type="ARBA" id="ARBA00023125"/>
    </source>
</evidence>
<dbReference type="SMART" id="SM00343">
    <property type="entry name" value="ZnF_C2HC"/>
    <property type="match status" value="2"/>
</dbReference>
<dbReference type="InterPro" id="IPR021109">
    <property type="entry name" value="Peptidase_aspartic_dom_sf"/>
</dbReference>
<feature type="domain" description="CCHC-type" evidence="11">
    <location>
        <begin position="1990"/>
        <end position="2005"/>
    </location>
</feature>
<dbReference type="GO" id="GO:0015074">
    <property type="term" value="P:DNA integration"/>
    <property type="evidence" value="ECO:0007669"/>
    <property type="project" value="InterPro"/>
</dbReference>
<keyword evidence="6" id="KW-0255">Endonuclease</keyword>
<dbReference type="InterPro" id="IPR043502">
    <property type="entry name" value="DNA/RNA_pol_sf"/>
</dbReference>
<keyword evidence="9" id="KW-0862">Zinc</keyword>
<dbReference type="GO" id="GO:0006508">
    <property type="term" value="P:proteolysis"/>
    <property type="evidence" value="ECO:0007669"/>
    <property type="project" value="UniProtKB-KW"/>
</dbReference>
<dbReference type="InterPro" id="IPR012337">
    <property type="entry name" value="RNaseH-like_sf"/>
</dbReference>
<dbReference type="InterPro" id="IPR001584">
    <property type="entry name" value="Integrase_cat-core"/>
</dbReference>
<evidence type="ECO:0000256" key="10">
    <source>
        <dbReference type="SAM" id="MobiDB-lite"/>
    </source>
</evidence>
<dbReference type="PROSITE" id="PS50158">
    <property type="entry name" value="ZF_CCHC"/>
    <property type="match status" value="1"/>
</dbReference>
<evidence type="ECO:0000256" key="6">
    <source>
        <dbReference type="ARBA" id="ARBA00022759"/>
    </source>
</evidence>
<dbReference type="Pfam" id="PF17919">
    <property type="entry name" value="RT_RNaseH_2"/>
    <property type="match status" value="1"/>
</dbReference>
<dbReference type="Pfam" id="PF13456">
    <property type="entry name" value="RVT_3"/>
    <property type="match status" value="1"/>
</dbReference>
<evidence type="ECO:0000256" key="3">
    <source>
        <dbReference type="ARBA" id="ARBA00022695"/>
    </source>
</evidence>
<dbReference type="InterPro" id="IPR041577">
    <property type="entry name" value="RT_RNaseH_2"/>
</dbReference>
<dbReference type="SUPFAM" id="SSF56672">
    <property type="entry name" value="DNA/RNA polymerases"/>
    <property type="match status" value="3"/>
</dbReference>
<evidence type="ECO:0000256" key="9">
    <source>
        <dbReference type="PROSITE-ProRule" id="PRU00047"/>
    </source>
</evidence>
<dbReference type="InterPro" id="IPR036397">
    <property type="entry name" value="RNaseH_sf"/>
</dbReference>
<keyword evidence="8" id="KW-0511">Multifunctional enzyme</keyword>
<dbReference type="Gene3D" id="2.40.70.10">
    <property type="entry name" value="Acid Proteases"/>
    <property type="match status" value="2"/>
</dbReference>
<dbReference type="SUPFAM" id="SSF53098">
    <property type="entry name" value="Ribonuclease H-like"/>
    <property type="match status" value="2"/>
</dbReference>
<feature type="region of interest" description="Disordered" evidence="10">
    <location>
        <begin position="2002"/>
        <end position="2031"/>
    </location>
</feature>
<keyword evidence="4" id="KW-0540">Nuclease</keyword>
<dbReference type="Gene3D" id="3.30.420.10">
    <property type="entry name" value="Ribonuclease H-like superfamily/Ribonuclease H"/>
    <property type="match status" value="2"/>
</dbReference>
<dbReference type="InterPro" id="IPR013103">
    <property type="entry name" value="RVT_2"/>
</dbReference>